<dbReference type="EMBL" id="JOWA01000099">
    <property type="protein sequence ID" value="KEZ42649.1"/>
    <property type="molecule type" value="Genomic_DNA"/>
</dbReference>
<evidence type="ECO:0000256" key="6">
    <source>
        <dbReference type="ARBA" id="ARBA00023136"/>
    </source>
</evidence>
<feature type="transmembrane region" description="Helical" evidence="9">
    <location>
        <begin position="273"/>
        <end position="297"/>
    </location>
</feature>
<feature type="region of interest" description="Disordered" evidence="10">
    <location>
        <begin position="1"/>
        <end position="62"/>
    </location>
</feature>
<dbReference type="SUPFAM" id="SSF54631">
    <property type="entry name" value="CBS-domain pair"/>
    <property type="match status" value="1"/>
</dbReference>
<feature type="transmembrane region" description="Helical" evidence="9">
    <location>
        <begin position="318"/>
        <end position="341"/>
    </location>
</feature>
<dbReference type="GO" id="GO:0005794">
    <property type="term" value="C:Golgi apparatus"/>
    <property type="evidence" value="ECO:0007669"/>
    <property type="project" value="TreeGrafter"/>
</dbReference>
<dbReference type="OMA" id="CLDWTPW"/>
<keyword evidence="5 9" id="KW-0406">Ion transport</keyword>
<dbReference type="AlphaFoldDB" id="A0A084G5N7"/>
<keyword evidence="8" id="KW-0129">CBS domain</keyword>
<evidence type="ECO:0000256" key="7">
    <source>
        <dbReference type="ARBA" id="ARBA00023214"/>
    </source>
</evidence>
<dbReference type="GO" id="GO:0005247">
    <property type="term" value="F:voltage-gated chloride channel activity"/>
    <property type="evidence" value="ECO:0007669"/>
    <property type="project" value="TreeGrafter"/>
</dbReference>
<organism evidence="12 13">
    <name type="scientific">Pseudallescheria apiosperma</name>
    <name type="common">Scedosporium apiospermum</name>
    <dbReference type="NCBI Taxonomy" id="563466"/>
    <lineage>
        <taxon>Eukaryota</taxon>
        <taxon>Fungi</taxon>
        <taxon>Dikarya</taxon>
        <taxon>Ascomycota</taxon>
        <taxon>Pezizomycotina</taxon>
        <taxon>Sordariomycetes</taxon>
        <taxon>Hypocreomycetidae</taxon>
        <taxon>Microascales</taxon>
        <taxon>Microascaceae</taxon>
        <taxon>Scedosporium</taxon>
    </lineage>
</organism>
<feature type="transmembrane region" description="Helical" evidence="9">
    <location>
        <begin position="546"/>
        <end position="566"/>
    </location>
</feature>
<evidence type="ECO:0000256" key="5">
    <source>
        <dbReference type="ARBA" id="ARBA00023065"/>
    </source>
</evidence>
<dbReference type="CDD" id="cd03684">
    <property type="entry name" value="ClC_3_like"/>
    <property type="match status" value="1"/>
</dbReference>
<evidence type="ECO:0000256" key="2">
    <source>
        <dbReference type="ARBA" id="ARBA00022448"/>
    </source>
</evidence>
<feature type="transmembrane region" description="Helical" evidence="9">
    <location>
        <begin position="411"/>
        <end position="431"/>
    </location>
</feature>
<dbReference type="FunFam" id="3.10.580.10:FF:000119">
    <property type="entry name" value="Chloride channel protein"/>
    <property type="match status" value="1"/>
</dbReference>
<keyword evidence="4 9" id="KW-1133">Transmembrane helix</keyword>
<feature type="transmembrane region" description="Helical" evidence="9">
    <location>
        <begin position="648"/>
        <end position="666"/>
    </location>
</feature>
<dbReference type="OrthoDB" id="44789at2759"/>
<comment type="caution">
    <text evidence="12">The sequence shown here is derived from an EMBL/GenBank/DDBJ whole genome shotgun (WGS) entry which is preliminary data.</text>
</comment>
<dbReference type="VEuPathDB" id="FungiDB:SAPIO_CDS5903"/>
<dbReference type="InterPro" id="IPR001807">
    <property type="entry name" value="ClC"/>
</dbReference>
<keyword evidence="2 9" id="KW-0813">Transport</keyword>
<feature type="transmembrane region" description="Helical" evidence="9">
    <location>
        <begin position="452"/>
        <end position="470"/>
    </location>
</feature>
<dbReference type="KEGG" id="sapo:SAPIO_CDS5903"/>
<dbReference type="HOGENOM" id="CLU_003181_2_2_1"/>
<name>A0A084G5N7_PSEDA</name>
<dbReference type="GO" id="GO:0005886">
    <property type="term" value="C:plasma membrane"/>
    <property type="evidence" value="ECO:0007669"/>
    <property type="project" value="TreeGrafter"/>
</dbReference>
<dbReference type="PRINTS" id="PR00762">
    <property type="entry name" value="CLCHANNEL"/>
</dbReference>
<dbReference type="Proteomes" id="UP000028545">
    <property type="component" value="Unassembled WGS sequence"/>
</dbReference>
<dbReference type="PANTHER" id="PTHR45711">
    <property type="entry name" value="CHLORIDE CHANNEL PROTEIN"/>
    <property type="match status" value="1"/>
</dbReference>
<dbReference type="FunFam" id="1.10.3080.10:FF:000011">
    <property type="entry name" value="Chloride channel protein"/>
    <property type="match status" value="1"/>
</dbReference>
<dbReference type="Gene3D" id="1.10.3080.10">
    <property type="entry name" value="Clc chloride channel"/>
    <property type="match status" value="1"/>
</dbReference>
<comment type="similarity">
    <text evidence="9">Belongs to the chloride channel (TC 2.A.49) family.</text>
</comment>
<evidence type="ECO:0000256" key="1">
    <source>
        <dbReference type="ARBA" id="ARBA00004141"/>
    </source>
</evidence>
<feature type="compositionally biased region" description="Acidic residues" evidence="10">
    <location>
        <begin position="29"/>
        <end position="46"/>
    </location>
</feature>
<protein>
    <recommendedName>
        <fullName evidence="9">Chloride channel protein</fullName>
    </recommendedName>
</protein>
<feature type="region of interest" description="Disordered" evidence="10">
    <location>
        <begin position="87"/>
        <end position="107"/>
    </location>
</feature>
<keyword evidence="7 9" id="KW-0868">Chloride</keyword>
<gene>
    <name evidence="12" type="ORF">SAPIO_CDS5903</name>
</gene>
<comment type="subcellular location">
    <subcellularLocation>
        <location evidence="1 9">Membrane</location>
        <topology evidence="1 9">Multi-pass membrane protein</topology>
    </subcellularLocation>
</comment>
<feature type="transmembrane region" description="Helical" evidence="9">
    <location>
        <begin position="572"/>
        <end position="595"/>
    </location>
</feature>
<dbReference type="GeneID" id="27724975"/>
<dbReference type="InterPro" id="IPR014743">
    <property type="entry name" value="Cl-channel_core"/>
</dbReference>
<dbReference type="PANTHER" id="PTHR45711:SF6">
    <property type="entry name" value="CHLORIDE CHANNEL PROTEIN"/>
    <property type="match status" value="1"/>
</dbReference>
<dbReference type="SUPFAM" id="SSF81340">
    <property type="entry name" value="Clc chloride channel"/>
    <property type="match status" value="1"/>
</dbReference>
<feature type="compositionally biased region" description="Low complexity" evidence="10">
    <location>
        <begin position="11"/>
        <end position="26"/>
    </location>
</feature>
<feature type="transmembrane region" description="Helical" evidence="9">
    <location>
        <begin position="375"/>
        <end position="399"/>
    </location>
</feature>
<feature type="compositionally biased region" description="Basic and acidic residues" evidence="10">
    <location>
        <begin position="852"/>
        <end position="866"/>
    </location>
</feature>
<feature type="region of interest" description="Disordered" evidence="10">
    <location>
        <begin position="852"/>
        <end position="896"/>
    </location>
</feature>
<dbReference type="InterPro" id="IPR000644">
    <property type="entry name" value="CBS_dom"/>
</dbReference>
<keyword evidence="6 9" id="KW-0472">Membrane</keyword>
<evidence type="ECO:0000256" key="10">
    <source>
        <dbReference type="SAM" id="MobiDB-lite"/>
    </source>
</evidence>
<dbReference type="CDD" id="cd04591">
    <property type="entry name" value="CBS_pair_voltage-gated_CLC_euk_bac"/>
    <property type="match status" value="1"/>
</dbReference>
<evidence type="ECO:0000259" key="11">
    <source>
        <dbReference type="PROSITE" id="PS51371"/>
    </source>
</evidence>
<sequence length="896" mass="97393">MSGHFIPNVDSSTPSSSRSPIPIQTPADSSDERDDGIEPFWVDEPDTGVLAEDPLNETRNEPITFKRKQKRNMLSSTARFFSAFTNAGGASRHHDEPPSPSLNSADGDGILRGIGVQGLDQDGLRGGYHPKEEPPLDWYVEGPGRRVAYENLTAIDWIFEYTKERQRLRVLRSSASGLLGYIQQLLDASQVWVILILTGIATGAIAAGIQVTTSWLGDLKTGFCSGGPDGGAFYLSKASCCLGYDQGSKCLGWTSWGEAFGIHSGGGKWFIEYLFFIIFSVILAYFASALVKEYAIYAKHSGIPEMKTILGGFVIRKFLGLWTLITKSIGLCLAVGSGMWLGKEGPFVHVACCVANLFTRPFRNISENEARKREVLSAAAAAGISVAFGSPIGGVLFSLEQLSYYFPDKTMWQSFVCAMTAAVVLQALDPLRSGKLVLFQVKYNVGWHGFELVPYVILGVLGGIYGGLFIKANMFVARWKKSTPWLPSAITQVIMVAFFTALVNYPNVYMKLQTSELVSNLFTDCTKLLEDEIGLCKTGAASAGTVVLLIFAAILGFGLAAITFGLQIPAGIILPSMAIGALVGRAIGIIMEILVNSTRGFILWDSCEPDIPCITPGTYALIGAAAALAGVTRLTVSIVVIMFELTGALTYVLPIMVAVMIAKWVGDAFSRKDIYESWIHFNEYPFLDNSDEIIVPDVPASQIMTRIEDLVVLTATGHTIASLKTILDAHPYRGFPVISDPRDAILLGYISRTELAYNLHTSTQAPRSLPPETEVFFSHQALADPRTTLDLRPWMDQTPLTLPSRASLHLAVTYFRKLGLRYVLFCDQGVLQGLLTKKDVWYVLNGAEETRRSSRMDGRGESHGEDAGDSGAEEVGLLAGVDGSISPGEGDDESMF</sequence>
<evidence type="ECO:0000256" key="9">
    <source>
        <dbReference type="RuleBase" id="RU361221"/>
    </source>
</evidence>
<dbReference type="Gene3D" id="3.10.580.10">
    <property type="entry name" value="CBS-domain"/>
    <property type="match status" value="1"/>
</dbReference>
<accession>A0A084G5N7</accession>
<feature type="transmembrane region" description="Helical" evidence="9">
    <location>
        <begin position="616"/>
        <end position="642"/>
    </location>
</feature>
<dbReference type="InterPro" id="IPR046342">
    <property type="entry name" value="CBS_dom_sf"/>
</dbReference>
<keyword evidence="3 9" id="KW-0812">Transmembrane</keyword>
<feature type="transmembrane region" description="Helical" evidence="9">
    <location>
        <begin position="485"/>
        <end position="505"/>
    </location>
</feature>
<evidence type="ECO:0000256" key="3">
    <source>
        <dbReference type="ARBA" id="ARBA00022692"/>
    </source>
</evidence>
<dbReference type="GO" id="GO:0005769">
    <property type="term" value="C:early endosome"/>
    <property type="evidence" value="ECO:0007669"/>
    <property type="project" value="TreeGrafter"/>
</dbReference>
<dbReference type="RefSeq" id="XP_016642448.1">
    <property type="nucleotide sequence ID" value="XM_016788132.1"/>
</dbReference>
<evidence type="ECO:0000256" key="4">
    <source>
        <dbReference type="ARBA" id="ARBA00022989"/>
    </source>
</evidence>
<dbReference type="PROSITE" id="PS51371">
    <property type="entry name" value="CBS"/>
    <property type="match status" value="2"/>
</dbReference>
<evidence type="ECO:0000256" key="8">
    <source>
        <dbReference type="PROSITE-ProRule" id="PRU00703"/>
    </source>
</evidence>
<reference evidence="12 13" key="1">
    <citation type="journal article" date="2014" name="Genome Announc.">
        <title>Draft genome sequence of the pathogenic fungus Scedosporium apiospermum.</title>
        <authorList>
            <person name="Vandeputte P."/>
            <person name="Ghamrawi S."/>
            <person name="Rechenmann M."/>
            <person name="Iltis A."/>
            <person name="Giraud S."/>
            <person name="Fleury M."/>
            <person name="Thornton C."/>
            <person name="Delhaes L."/>
            <person name="Meyer W."/>
            <person name="Papon N."/>
            <person name="Bouchara J.P."/>
        </authorList>
    </citation>
    <scope>NUCLEOTIDE SEQUENCE [LARGE SCALE GENOMIC DNA]</scope>
    <source>
        <strain evidence="12 13">IHEM 14462</strain>
    </source>
</reference>
<feature type="transmembrane region" description="Helical" evidence="9">
    <location>
        <begin position="191"/>
        <end position="211"/>
    </location>
</feature>
<feature type="domain" description="CBS" evidence="11">
    <location>
        <begin position="795"/>
        <end position="853"/>
    </location>
</feature>
<evidence type="ECO:0000313" key="12">
    <source>
        <dbReference type="EMBL" id="KEZ42649.1"/>
    </source>
</evidence>
<proteinExistence type="inferred from homology"/>
<feature type="domain" description="CBS" evidence="11">
    <location>
        <begin position="704"/>
        <end position="769"/>
    </location>
</feature>
<evidence type="ECO:0000313" key="13">
    <source>
        <dbReference type="Proteomes" id="UP000028545"/>
    </source>
</evidence>
<keyword evidence="13" id="KW-1185">Reference proteome</keyword>
<dbReference type="Pfam" id="PF00654">
    <property type="entry name" value="Voltage_CLC"/>
    <property type="match status" value="1"/>
</dbReference>